<dbReference type="HAMAP" id="MF_02124">
    <property type="entry name" value="GlgE"/>
    <property type="match status" value="1"/>
</dbReference>
<evidence type="ECO:0000259" key="8">
    <source>
        <dbReference type="SMART" id="SM00642"/>
    </source>
</evidence>
<comment type="similarity">
    <text evidence="6">Belongs to the glycosyl hydrolase 13 family. GlgE subfamily.</text>
</comment>
<dbReference type="InterPro" id="IPR021828">
    <property type="entry name" value="GlgE_dom_N/S"/>
</dbReference>
<evidence type="ECO:0000256" key="3">
    <source>
        <dbReference type="ARBA" id="ARBA00022679"/>
    </source>
</evidence>
<evidence type="ECO:0000256" key="7">
    <source>
        <dbReference type="SAM" id="MobiDB-lite"/>
    </source>
</evidence>
<dbReference type="InterPro" id="IPR049171">
    <property type="entry name" value="GLGE_C"/>
</dbReference>
<dbReference type="Gene3D" id="1.20.58.80">
    <property type="entry name" value="Phosphotransferase system, lactose/cellobiose-type IIA subunit"/>
    <property type="match status" value="1"/>
</dbReference>
<dbReference type="InterPro" id="IPR026585">
    <property type="entry name" value="GlgE"/>
</dbReference>
<organism evidence="9 10">
    <name type="scientific">Nonomuraea corallina</name>
    <dbReference type="NCBI Taxonomy" id="2989783"/>
    <lineage>
        <taxon>Bacteria</taxon>
        <taxon>Bacillati</taxon>
        <taxon>Actinomycetota</taxon>
        <taxon>Actinomycetes</taxon>
        <taxon>Streptosporangiales</taxon>
        <taxon>Streptosporangiaceae</taxon>
        <taxon>Nonomuraea</taxon>
    </lineage>
</organism>
<accession>A0ABT4SEF5</accession>
<feature type="binding site" evidence="6">
    <location>
        <position position="325"/>
    </location>
    <ligand>
        <name>alpha-maltose 1-phosphate</name>
        <dbReference type="ChEBI" id="CHEBI:63576"/>
    </ligand>
</feature>
<dbReference type="EMBL" id="JAPNNL010000066">
    <property type="protein sequence ID" value="MDA0635321.1"/>
    <property type="molecule type" value="Genomic_DNA"/>
</dbReference>
<keyword evidence="4 6" id="KW-0119">Carbohydrate metabolism</keyword>
<comment type="catalytic activity">
    <reaction evidence="5 6">
        <text>alpha-maltose 1-phosphate + [(1-&gt;4)-alpha-D-glucosyl](n) = [(1-&gt;4)-alpha-D-glucosyl](n+2) + phosphate</text>
        <dbReference type="Rhea" id="RHEA:42692"/>
        <dbReference type="Rhea" id="RHEA-COMP:9584"/>
        <dbReference type="Rhea" id="RHEA-COMP:10183"/>
        <dbReference type="ChEBI" id="CHEBI:15444"/>
        <dbReference type="ChEBI" id="CHEBI:43474"/>
        <dbReference type="ChEBI" id="CHEBI:63576"/>
        <dbReference type="EC" id="2.4.99.16"/>
    </reaction>
</comment>
<comment type="function">
    <text evidence="6">Maltosyltransferase that uses maltose 1-phosphate (M1P) as the sugar donor to elongate linear or branched alpha-(1-&gt;4)-glucans. Is involved in a branched alpha-glucan biosynthetic pathway from trehalose, together with TreS, Mak and GlgB.</text>
</comment>
<dbReference type="InterPro" id="IPR013780">
    <property type="entry name" value="Glyco_hydro_b"/>
</dbReference>
<feature type="active site" description="Proton donor" evidence="6">
    <location>
        <position position="424"/>
    </location>
</feature>
<protein>
    <recommendedName>
        <fullName evidence="6">Alpha-1,4-glucan:maltose-1-phosphate maltosyltransferase</fullName>
        <shortName evidence="6">GMPMT</shortName>
        <ecNumber evidence="6">2.4.99.16</ecNumber>
    </recommendedName>
    <alternativeName>
        <fullName evidence="6">(1-&gt;4)-alpha-D-glucan:maltose-1-phosphate alpha-D-maltosyltransferase</fullName>
    </alternativeName>
</protein>
<reference evidence="9" key="1">
    <citation type="submission" date="2022-11" db="EMBL/GenBank/DDBJ databases">
        <title>Nonomuraea corallina sp. nov., a new species of the genus Nonomuraea isolated from sea side sediment in Thai sea.</title>
        <authorList>
            <person name="Ngamcharungchit C."/>
            <person name="Matsumoto A."/>
            <person name="Suriyachadkun C."/>
            <person name="Panbangred W."/>
            <person name="Inahashi Y."/>
            <person name="Intra B."/>
        </authorList>
    </citation>
    <scope>NUCLEOTIDE SEQUENCE</scope>
    <source>
        <strain evidence="9">MCN248</strain>
    </source>
</reference>
<evidence type="ECO:0000256" key="4">
    <source>
        <dbReference type="ARBA" id="ARBA00023277"/>
    </source>
</evidence>
<feature type="binding site" evidence="6">
    <location>
        <position position="396"/>
    </location>
    <ligand>
        <name>alpha-maltose 1-phosphate</name>
        <dbReference type="ChEBI" id="CHEBI:63576"/>
    </ligand>
</feature>
<evidence type="ECO:0000313" key="9">
    <source>
        <dbReference type="EMBL" id="MDA0635321.1"/>
    </source>
</evidence>
<evidence type="ECO:0000256" key="1">
    <source>
        <dbReference type="ARBA" id="ARBA00011738"/>
    </source>
</evidence>
<dbReference type="InterPro" id="IPR013783">
    <property type="entry name" value="Ig-like_fold"/>
</dbReference>
<dbReference type="Gene3D" id="3.20.20.80">
    <property type="entry name" value="Glycosidases"/>
    <property type="match status" value="1"/>
</dbReference>
<sequence length="679" mass="76449">MIGRIPITDISPVVDCGQWPAKAVAGETFEVSATVFREGHDAVAAGVVLTAPDGQRARLRPMRETAPGTDRWAVDVCLPSEGDWRFRVEAWSDPVASWLHDAEIKIPRGLDTDLMCEEGARLFERAARAVRQADCPAPNGGESACGHRAALLGVAAKLRDADLDPRARLSIAQLPETASLLAAHPLRDLITRAKQYKVRVARRRALYGSWYEFFPRSEGAVVSDAVISKSGNFQTAAKRLPAIAKMGFDVVYLPPIHPIGHTHRKGRNNTLSPEPDEPGSPWAIGSEDGGHDAVHPDLGTLDDFDDFVARTRELGMEVALDFALQCSPDHPWVKEHPEWFTIRADGTIAYAENPPKKYQDIYPLNFDRDPEGLYAEIKRVLRHWMDHGVRIFRVDNPHTKPVGFWERLLADIHATDPDVLFLSEAFTRPPMLRTLAKVGFHQSYTYYTWKNSKWDVEDYLMELAHTTSHFLRPNLFVNTPDILHEYLQHGGLPAFKIRAVLAALASPTWGVYSGYELAENVPVRPGSEEYLDSEKYQYRPRDWAGAEREGRSLAPFITHLNLFRRAHPALQELRNLRFHRVDQPDIVCFSKRLSGAYDAATRRHGLGDVVIAVINLDPHHTHEATVDLDLPALGLDWNAEFVVDDELSGESYRWRQNNYVRLDPHIQPAHILTVRASPR</sequence>
<dbReference type="Pfam" id="PF11896">
    <property type="entry name" value="GlgE_dom_N_S"/>
    <property type="match status" value="1"/>
</dbReference>
<keyword evidence="2 6" id="KW-0328">Glycosyltransferase</keyword>
<evidence type="ECO:0000313" key="10">
    <source>
        <dbReference type="Proteomes" id="UP001144036"/>
    </source>
</evidence>
<dbReference type="RefSeq" id="WP_270156164.1">
    <property type="nucleotide sequence ID" value="NZ_JAPNNL010000066.1"/>
</dbReference>
<keyword evidence="3 6" id="KW-0808">Transferase</keyword>
<feature type="region of interest" description="Disordered" evidence="7">
    <location>
        <begin position="262"/>
        <end position="289"/>
    </location>
</feature>
<keyword evidence="10" id="KW-1185">Reference proteome</keyword>
<dbReference type="EC" id="2.4.99.16" evidence="6"/>
<feature type="binding site" evidence="6">
    <location>
        <begin position="535"/>
        <end position="536"/>
    </location>
    <ligand>
        <name>alpha-maltose 1-phosphate</name>
        <dbReference type="ChEBI" id="CHEBI:63576"/>
    </ligand>
</feature>
<gene>
    <name evidence="6" type="primary">glgE</name>
    <name evidence="9" type="ORF">OUY22_18015</name>
</gene>
<evidence type="ECO:0000256" key="5">
    <source>
        <dbReference type="ARBA" id="ARBA00048735"/>
    </source>
</evidence>
<proteinExistence type="inferred from homology"/>
<comment type="subunit">
    <text evidence="1 6">Homodimer.</text>
</comment>
<dbReference type="Gene3D" id="2.60.40.10">
    <property type="entry name" value="Immunoglobulins"/>
    <property type="match status" value="1"/>
</dbReference>
<dbReference type="InterPro" id="IPR017853">
    <property type="entry name" value="GH"/>
</dbReference>
<feature type="domain" description="Glycosyl hydrolase family 13 catalytic" evidence="8">
    <location>
        <begin position="208"/>
        <end position="564"/>
    </location>
</feature>
<feature type="active site" description="Nucleophile" evidence="6">
    <location>
        <position position="395"/>
    </location>
</feature>
<dbReference type="SMART" id="SM00642">
    <property type="entry name" value="Aamy"/>
    <property type="match status" value="1"/>
</dbReference>
<dbReference type="CDD" id="cd11344">
    <property type="entry name" value="AmyAc_GlgE_like"/>
    <property type="match status" value="1"/>
</dbReference>
<evidence type="ECO:0000256" key="2">
    <source>
        <dbReference type="ARBA" id="ARBA00022676"/>
    </source>
</evidence>
<feature type="site" description="Transition state stabilizer" evidence="6">
    <location>
        <position position="481"/>
    </location>
</feature>
<dbReference type="Gene3D" id="2.60.40.1180">
    <property type="entry name" value="Golgi alpha-mannosidase II"/>
    <property type="match status" value="1"/>
</dbReference>
<feature type="binding site" evidence="6">
    <location>
        <position position="265"/>
    </location>
    <ligand>
        <name>alpha-maltose 1-phosphate</name>
        <dbReference type="ChEBI" id="CHEBI:63576"/>
    </ligand>
</feature>
<dbReference type="PANTHER" id="PTHR47786:SF2">
    <property type="entry name" value="GLYCOSYL HYDROLASE FAMILY 13 CATALYTIC DOMAIN-CONTAINING PROTEIN"/>
    <property type="match status" value="1"/>
</dbReference>
<name>A0ABT4SEF5_9ACTN</name>
<dbReference type="SUPFAM" id="SSF51445">
    <property type="entry name" value="(Trans)glycosidases"/>
    <property type="match status" value="1"/>
</dbReference>
<dbReference type="Pfam" id="PF21702">
    <property type="entry name" value="GLGE_C"/>
    <property type="match status" value="1"/>
</dbReference>
<dbReference type="PANTHER" id="PTHR47786">
    <property type="entry name" value="ALPHA-1,4-GLUCAN:MALTOSE-1-PHOSPHATE MALTOSYLTRANSFERASE"/>
    <property type="match status" value="1"/>
</dbReference>
<comment type="caution">
    <text evidence="9">The sequence shown here is derived from an EMBL/GenBank/DDBJ whole genome shotgun (WGS) entry which is preliminary data.</text>
</comment>
<dbReference type="InterPro" id="IPR006047">
    <property type="entry name" value="GH13_cat_dom"/>
</dbReference>
<feature type="binding site" evidence="6">
    <location>
        <position position="360"/>
    </location>
    <ligand>
        <name>alpha-maltose 1-phosphate</name>
        <dbReference type="ChEBI" id="CHEBI:63576"/>
    </ligand>
</feature>
<evidence type="ECO:0000256" key="6">
    <source>
        <dbReference type="HAMAP-Rule" id="MF_02124"/>
    </source>
</evidence>
<dbReference type="Proteomes" id="UP001144036">
    <property type="component" value="Unassembled WGS sequence"/>
</dbReference>